<dbReference type="SUPFAM" id="SSF52540">
    <property type="entry name" value="P-loop containing nucleoside triphosphate hydrolases"/>
    <property type="match status" value="2"/>
</dbReference>
<evidence type="ECO:0000256" key="9">
    <source>
        <dbReference type="ARBA" id="ARBA00023136"/>
    </source>
</evidence>
<evidence type="ECO:0000256" key="2">
    <source>
        <dbReference type="ARBA" id="ARBA00006914"/>
    </source>
</evidence>
<dbReference type="GO" id="GO:0005829">
    <property type="term" value="C:cytosol"/>
    <property type="evidence" value="ECO:0007669"/>
    <property type="project" value="TreeGrafter"/>
</dbReference>
<dbReference type="Gene3D" id="2.40.40.20">
    <property type="match status" value="1"/>
</dbReference>
<reference evidence="15" key="2">
    <citation type="submission" date="2025-09" db="UniProtKB">
        <authorList>
            <consortium name="Ensembl"/>
        </authorList>
    </citation>
    <scope>IDENTIFICATION</scope>
</reference>
<dbReference type="Gene3D" id="3.40.50.300">
    <property type="entry name" value="P-loop containing nucleotide triphosphate hydrolases"/>
    <property type="match status" value="2"/>
</dbReference>
<dbReference type="Pfam" id="PF17862">
    <property type="entry name" value="AAA_lid_3"/>
    <property type="match status" value="1"/>
</dbReference>
<accession>A0A3Q3X5B6</accession>
<dbReference type="GO" id="GO:0016887">
    <property type="term" value="F:ATP hydrolysis activity"/>
    <property type="evidence" value="ECO:0007669"/>
    <property type="project" value="InterPro"/>
</dbReference>
<comment type="catalytic activity">
    <reaction evidence="12">
        <text>ATP + H2O = ADP + phosphate + H(+)</text>
        <dbReference type="Rhea" id="RHEA:13065"/>
        <dbReference type="ChEBI" id="CHEBI:15377"/>
        <dbReference type="ChEBI" id="CHEBI:15378"/>
        <dbReference type="ChEBI" id="CHEBI:30616"/>
        <dbReference type="ChEBI" id="CHEBI:43474"/>
        <dbReference type="ChEBI" id="CHEBI:456216"/>
    </reaction>
    <physiologicalReaction direction="left-to-right" evidence="12">
        <dbReference type="Rhea" id="RHEA:13066"/>
    </physiologicalReaction>
</comment>
<evidence type="ECO:0000256" key="1">
    <source>
        <dbReference type="ARBA" id="ARBA00004370"/>
    </source>
</evidence>
<dbReference type="CDD" id="cd19526">
    <property type="entry name" value="RecA-like_PEX1_r2"/>
    <property type="match status" value="1"/>
</dbReference>
<dbReference type="FunFam" id="3.10.330.10:FF:000004">
    <property type="entry name" value="Peroxisome biogenesis factor 1"/>
    <property type="match status" value="1"/>
</dbReference>
<dbReference type="InterPro" id="IPR015343">
    <property type="entry name" value="PEX1-N-lobe"/>
</dbReference>
<dbReference type="InterPro" id="IPR041569">
    <property type="entry name" value="AAA_lid_3"/>
</dbReference>
<name>A0A3Q3X5B6_MOLML</name>
<feature type="region of interest" description="Disordered" evidence="13">
    <location>
        <begin position="1137"/>
        <end position="1160"/>
    </location>
</feature>
<comment type="subcellular location">
    <subcellularLocation>
        <location evidence="1">Membrane</location>
    </subcellularLocation>
</comment>
<dbReference type="STRING" id="94237.ENSMMOP00000026163"/>
<dbReference type="Pfam" id="PF09263">
    <property type="entry name" value="PEX-2N"/>
    <property type="match status" value="1"/>
</dbReference>
<dbReference type="SUPFAM" id="SSF50692">
    <property type="entry name" value="ADC-like"/>
    <property type="match status" value="1"/>
</dbReference>
<evidence type="ECO:0000256" key="11">
    <source>
        <dbReference type="ARBA" id="ARBA00034532"/>
    </source>
</evidence>
<evidence type="ECO:0000259" key="14">
    <source>
        <dbReference type="SMART" id="SM00382"/>
    </source>
</evidence>
<dbReference type="OMA" id="QGFVNIQ"/>
<dbReference type="Pfam" id="PF00004">
    <property type="entry name" value="AAA"/>
    <property type="match status" value="2"/>
</dbReference>
<dbReference type="PANTHER" id="PTHR23077:SF12">
    <property type="entry name" value="PEROXISOMAL ATPASE PEX1"/>
    <property type="match status" value="1"/>
</dbReference>
<keyword evidence="5" id="KW-0547">Nucleotide-binding</keyword>
<dbReference type="GO" id="GO:0005778">
    <property type="term" value="C:peroxisomal membrane"/>
    <property type="evidence" value="ECO:0007669"/>
    <property type="project" value="TreeGrafter"/>
</dbReference>
<dbReference type="InterPro" id="IPR027417">
    <property type="entry name" value="P-loop_NTPase"/>
</dbReference>
<dbReference type="SUPFAM" id="SSF54585">
    <property type="entry name" value="Cdc48 domain 2-like"/>
    <property type="match status" value="1"/>
</dbReference>
<keyword evidence="16" id="KW-1185">Reference proteome</keyword>
<protein>
    <recommendedName>
        <fullName evidence="11">Peroxisomal ATPase PEX1</fullName>
    </recommendedName>
    <alternativeName>
        <fullName evidence="10">Peroxin-1</fullName>
    </alternativeName>
</protein>
<feature type="compositionally biased region" description="Basic and acidic residues" evidence="13">
    <location>
        <begin position="312"/>
        <end position="328"/>
    </location>
</feature>
<dbReference type="Ensembl" id="ENSMMOT00000026605.1">
    <property type="protein sequence ID" value="ENSMMOP00000026163.1"/>
    <property type="gene ID" value="ENSMMOG00000019835.1"/>
</dbReference>
<dbReference type="InterPro" id="IPR029067">
    <property type="entry name" value="CDC48_domain_2-like_sf"/>
</dbReference>
<dbReference type="GO" id="GO:0005524">
    <property type="term" value="F:ATP binding"/>
    <property type="evidence" value="ECO:0007669"/>
    <property type="project" value="UniProtKB-KW"/>
</dbReference>
<feature type="region of interest" description="Disordered" evidence="13">
    <location>
        <begin position="306"/>
        <end position="329"/>
    </location>
</feature>
<dbReference type="InterPro" id="IPR009010">
    <property type="entry name" value="Asp_de-COase-like_dom_sf"/>
</dbReference>
<keyword evidence="9" id="KW-0472">Membrane</keyword>
<evidence type="ECO:0000256" key="10">
    <source>
        <dbReference type="ARBA" id="ARBA00032509"/>
    </source>
</evidence>
<evidence type="ECO:0000313" key="15">
    <source>
        <dbReference type="Ensembl" id="ENSMMOP00000026163.1"/>
    </source>
</evidence>
<sequence length="1215" mass="132453">MFGGQGIQPVTVVFNNSKNCFLHLPSKLAAHLSLSENQALELSWCSGSPAFLSWTLNRSSSQDSHKVELCRQLGEKLGLKDGEQGFLRPCHQVSSVHQVFVEPLTSDDWEILELHSASLEQQLLDQIRVVFQDAAFPVWVDNHTVIYIQIALLSPSAPYGRLEQFTELVVSPKSRDGIGNLSSFPARTNDVPHFHREQNADHSSPSGPSLQSMSPVSQSQQWGGIADLKSLLRHMIKGTYDPVKELPPVPEMPPILTDSTYRVCGAPPASLCSISQVSMDVIHLFPLSHTSNVGHTAGQSSVTYGLLSKVPSPKEARDRAKQAMEKNKNAGVTKVAGTVEGDERKKDNAMVVRVVCHGAKKERCHNKGEIHSGRVWIVPPLANRWTVIPHSTVRIKPVKSTIKVASSVHLQSLNPMSEESDEEIRTAFLDWLHTQSHEPLACLTPRSGNILLHGDDTKLEFALTVLKPAAENDPPDQLFLLAPTVIQKKDIQVPACTLYQMFIKQILSKTGFEFISHSLLGSPLSRELGTTGYITGSGKSSLSRALCGEARDHLDAHVEVVDCKKLQGKKAETVRQMLQDTFEEAEWRQPSVVLLDDLDCVSGAPTSPEHEHGPEALLQQHIAQALKDVVGEVVIHTSLVCLIITSLNERSLHPSLTEVQGSHLIQGFAHIQPPDQAQRAEILHRLILRKSSLLEETLQTLDLAAVAKETEGYTPQDLVLLLERAIHASTVQRGHSVCLSQKDFMQALKGFTPPSLWGVNLQTPSGFGLERVGGLKEVRQQLMDTILLPAKYPILFSKLPIRHRSGILLYGAPGTGKTLLARAVARESGMNFISIKGPELLSKYIGASEQAVRDVFQRAQAAKPCILFFDEFDSLAPRRGHDNTGVTDRVVNQLLTQLDGVEGLQGVYVLAATSRPDLIDPALLRPGRLDKSLYCPPPDLEARVEILKALSAGVALSADVDLEQLAAATEQFTGADLKALLYNAQLEAIHNSLGSGTPHELNSGSEGDMSLSSMIFLNHSSGSDDSVGEGDPGLGLDQSTVLVEPSELQIEEHHGNMWRLYFGSSYESELGNSPISGLNSQCVSGPNSMNHDFMRASARDPGSSVPPAYMSSLQSGYEELSVEQLERLQQDINNIKNSHKRVSVSDNSGQENTSSQPGLVLCPTHVNGALAATRPSLSKGDWNRYAKLYEAFGAAGDGKPARSVTFEPGQRVTLA</sequence>
<feature type="compositionally biased region" description="Polar residues" evidence="13">
    <location>
        <begin position="1144"/>
        <end position="1157"/>
    </location>
</feature>
<feature type="domain" description="AAA+ ATPase" evidence="14">
    <location>
        <begin position="531"/>
        <end position="675"/>
    </location>
</feature>
<dbReference type="GO" id="GO:0016558">
    <property type="term" value="P:protein import into peroxisome matrix"/>
    <property type="evidence" value="ECO:0007669"/>
    <property type="project" value="TreeGrafter"/>
</dbReference>
<comment type="similarity">
    <text evidence="2">Belongs to the AAA ATPase family.</text>
</comment>
<dbReference type="PANTHER" id="PTHR23077">
    <property type="entry name" value="AAA-FAMILY ATPASE"/>
    <property type="match status" value="1"/>
</dbReference>
<proteinExistence type="inferred from homology"/>
<feature type="domain" description="AAA+ ATPase" evidence="14">
    <location>
        <begin position="803"/>
        <end position="939"/>
    </location>
</feature>
<feature type="compositionally biased region" description="Low complexity" evidence="13">
    <location>
        <begin position="203"/>
        <end position="215"/>
    </location>
</feature>
<evidence type="ECO:0000313" key="16">
    <source>
        <dbReference type="Proteomes" id="UP000261620"/>
    </source>
</evidence>
<dbReference type="FunFam" id="3.40.50.300:FF:001852">
    <property type="entry name" value="Peroxisomal biogenesis factor 1"/>
    <property type="match status" value="1"/>
</dbReference>
<evidence type="ECO:0000256" key="3">
    <source>
        <dbReference type="ARBA" id="ARBA00022448"/>
    </source>
</evidence>
<dbReference type="AlphaFoldDB" id="A0A3Q3X5B6"/>
<keyword evidence="7" id="KW-0067">ATP-binding</keyword>
<keyword evidence="4" id="KW-0962">Peroxisome biogenesis</keyword>
<evidence type="ECO:0000256" key="12">
    <source>
        <dbReference type="ARBA" id="ARBA00048778"/>
    </source>
</evidence>
<organism evidence="15 16">
    <name type="scientific">Mola mola</name>
    <name type="common">Ocean sunfish</name>
    <name type="synonym">Tetraodon mola</name>
    <dbReference type="NCBI Taxonomy" id="94237"/>
    <lineage>
        <taxon>Eukaryota</taxon>
        <taxon>Metazoa</taxon>
        <taxon>Chordata</taxon>
        <taxon>Craniata</taxon>
        <taxon>Vertebrata</taxon>
        <taxon>Euteleostomi</taxon>
        <taxon>Actinopterygii</taxon>
        <taxon>Neopterygii</taxon>
        <taxon>Teleostei</taxon>
        <taxon>Neoteleostei</taxon>
        <taxon>Acanthomorphata</taxon>
        <taxon>Eupercaria</taxon>
        <taxon>Tetraodontiformes</taxon>
        <taxon>Molidae</taxon>
        <taxon>Mola</taxon>
    </lineage>
</organism>
<dbReference type="InterPro" id="IPR015342">
    <property type="entry name" value="PEX1-N_C-lobe"/>
</dbReference>
<dbReference type="Proteomes" id="UP000261620">
    <property type="component" value="Unplaced"/>
</dbReference>
<dbReference type="PROSITE" id="PS00674">
    <property type="entry name" value="AAA"/>
    <property type="match status" value="1"/>
</dbReference>
<dbReference type="InterPro" id="IPR050168">
    <property type="entry name" value="AAA_ATPase_domain"/>
</dbReference>
<keyword evidence="3" id="KW-0813">Transport</keyword>
<evidence type="ECO:0000256" key="6">
    <source>
        <dbReference type="ARBA" id="ARBA00022801"/>
    </source>
</evidence>
<dbReference type="FunFam" id="1.10.8.60:FF:000197">
    <property type="entry name" value="Peroxisomal biogenesis factor 1"/>
    <property type="match status" value="1"/>
</dbReference>
<dbReference type="Gene3D" id="3.10.330.10">
    <property type="match status" value="1"/>
</dbReference>
<evidence type="ECO:0000256" key="7">
    <source>
        <dbReference type="ARBA" id="ARBA00022840"/>
    </source>
</evidence>
<evidence type="ECO:0000256" key="8">
    <source>
        <dbReference type="ARBA" id="ARBA00022927"/>
    </source>
</evidence>
<dbReference type="SMART" id="SM00382">
    <property type="entry name" value="AAA"/>
    <property type="match status" value="2"/>
</dbReference>
<evidence type="ECO:0000256" key="5">
    <source>
        <dbReference type="ARBA" id="ARBA00022741"/>
    </source>
</evidence>
<dbReference type="Gene3D" id="1.10.8.60">
    <property type="match status" value="2"/>
</dbReference>
<dbReference type="Pfam" id="PF09262">
    <property type="entry name" value="PEX-1N"/>
    <property type="match status" value="1"/>
</dbReference>
<keyword evidence="8" id="KW-0653">Protein transport</keyword>
<dbReference type="InterPro" id="IPR003959">
    <property type="entry name" value="ATPase_AAA_core"/>
</dbReference>
<evidence type="ECO:0000256" key="4">
    <source>
        <dbReference type="ARBA" id="ARBA00022593"/>
    </source>
</evidence>
<reference evidence="15" key="1">
    <citation type="submission" date="2025-08" db="UniProtKB">
        <authorList>
            <consortium name="Ensembl"/>
        </authorList>
    </citation>
    <scope>IDENTIFICATION</scope>
</reference>
<dbReference type="InterPro" id="IPR003593">
    <property type="entry name" value="AAA+_ATPase"/>
</dbReference>
<evidence type="ECO:0000256" key="13">
    <source>
        <dbReference type="SAM" id="MobiDB-lite"/>
    </source>
</evidence>
<dbReference type="InterPro" id="IPR003960">
    <property type="entry name" value="ATPase_AAA_CS"/>
</dbReference>
<feature type="region of interest" description="Disordered" evidence="13">
    <location>
        <begin position="196"/>
        <end position="216"/>
    </location>
</feature>
<keyword evidence="6" id="KW-0378">Hydrolase</keyword>